<proteinExistence type="predicted"/>
<dbReference type="CDD" id="cd17365">
    <property type="entry name" value="MFS_PcaK_like"/>
    <property type="match status" value="1"/>
</dbReference>
<feature type="transmembrane region" description="Helical" evidence="5">
    <location>
        <begin position="20"/>
        <end position="44"/>
    </location>
</feature>
<dbReference type="InterPro" id="IPR036259">
    <property type="entry name" value="MFS_trans_sf"/>
</dbReference>
<accession>A0A2N5C6S8</accession>
<comment type="subcellular location">
    <subcellularLocation>
        <location evidence="1">Membrane</location>
        <topology evidence="1">Multi-pass membrane protein</topology>
    </subcellularLocation>
</comment>
<evidence type="ECO:0000313" key="8">
    <source>
        <dbReference type="Proteomes" id="UP000234341"/>
    </source>
</evidence>
<feature type="transmembrane region" description="Helical" evidence="5">
    <location>
        <begin position="345"/>
        <end position="368"/>
    </location>
</feature>
<protein>
    <submittedName>
        <fullName evidence="7">Aromatic acid/H+ symport family MFS transporter</fullName>
    </submittedName>
</protein>
<feature type="transmembrane region" description="Helical" evidence="5">
    <location>
        <begin position="258"/>
        <end position="278"/>
    </location>
</feature>
<dbReference type="Pfam" id="PF07690">
    <property type="entry name" value="MFS_1"/>
    <property type="match status" value="1"/>
</dbReference>
<dbReference type="InterPro" id="IPR020846">
    <property type="entry name" value="MFS_dom"/>
</dbReference>
<feature type="transmembrane region" description="Helical" evidence="5">
    <location>
        <begin position="409"/>
        <end position="427"/>
    </location>
</feature>
<feature type="transmembrane region" description="Helical" evidence="5">
    <location>
        <begin position="176"/>
        <end position="195"/>
    </location>
</feature>
<evidence type="ECO:0000256" key="4">
    <source>
        <dbReference type="ARBA" id="ARBA00023136"/>
    </source>
</evidence>
<dbReference type="GO" id="GO:0046943">
    <property type="term" value="F:carboxylic acid transmembrane transporter activity"/>
    <property type="evidence" value="ECO:0007669"/>
    <property type="project" value="TreeGrafter"/>
</dbReference>
<gene>
    <name evidence="7" type="ORF">CYJ10_24230</name>
</gene>
<dbReference type="PANTHER" id="PTHR23508:SF10">
    <property type="entry name" value="CARBOXYLIC ACID TRANSPORTER PROTEIN HOMOLOG"/>
    <property type="match status" value="1"/>
</dbReference>
<evidence type="ECO:0000259" key="6">
    <source>
        <dbReference type="PROSITE" id="PS50850"/>
    </source>
</evidence>
<feature type="transmembrane region" description="Helical" evidence="5">
    <location>
        <begin position="56"/>
        <end position="76"/>
    </location>
</feature>
<dbReference type="EMBL" id="PJRP01000014">
    <property type="protein sequence ID" value="PLP97913.1"/>
    <property type="molecule type" value="Genomic_DNA"/>
</dbReference>
<dbReference type="PROSITE" id="PS50850">
    <property type="entry name" value="MFS"/>
    <property type="match status" value="1"/>
</dbReference>
<feature type="transmembrane region" description="Helical" evidence="5">
    <location>
        <begin position="290"/>
        <end position="314"/>
    </location>
</feature>
<dbReference type="InterPro" id="IPR011701">
    <property type="entry name" value="MFS"/>
</dbReference>
<dbReference type="Proteomes" id="UP000234341">
    <property type="component" value="Unassembled WGS sequence"/>
</dbReference>
<feature type="transmembrane region" description="Helical" evidence="5">
    <location>
        <begin position="111"/>
        <end position="134"/>
    </location>
</feature>
<dbReference type="AlphaFoldDB" id="A0A2N5C6S8"/>
<sequence>MNQHMADEILRDTRVNAFHLMVMFWCSVLMLCDGYDLVIYGAVLPYLMTDWGLSPVTAGLIGSSALLGMMVGALSLGSASDRYGRKPVILVCLVVFSLAAFANGFAENATQFALCRFLTGVGLGGMVPNIVALMAEMAPPAARNRMVTLVLSCYAIGGVVAALIGKSLTPEYGWRISFFIAGLSLLSLPLLYRWLPESLAFLLARGRIDEAEPLLRRYAPQFRGGAGVLAASAEGSRGDAVAANAAELFRRGRAATTLWLWTAFGMCMLMVYGLNTWLPKFMAASGYPLGSAISFLVTLNVGAVLGCLCSGWLADRYGGRPTLMLFFSIAAISIGLLGFNPSPGVLTLLLMCAGATTIGTLCMVYAYAAHLYPSRIRSTGVGWAASAGRIGAVAGPALGGWLLSQHFEAASNFLVFAIPGVLAVFAVTRLPGSERDVGAVRSVAKSAE</sequence>
<comment type="caution">
    <text evidence="7">The sequence shown here is derived from an EMBL/GenBank/DDBJ whole genome shotgun (WGS) entry which is preliminary data.</text>
</comment>
<keyword evidence="2 5" id="KW-0812">Transmembrane</keyword>
<dbReference type="OrthoDB" id="7066727at2"/>
<keyword evidence="3 5" id="KW-1133">Transmembrane helix</keyword>
<evidence type="ECO:0000313" key="7">
    <source>
        <dbReference type="EMBL" id="PLP97913.1"/>
    </source>
</evidence>
<feature type="transmembrane region" description="Helical" evidence="5">
    <location>
        <begin position="321"/>
        <end position="339"/>
    </location>
</feature>
<dbReference type="PROSITE" id="PS00217">
    <property type="entry name" value="SUGAR_TRANSPORT_2"/>
    <property type="match status" value="1"/>
</dbReference>
<dbReference type="RefSeq" id="WP_101683999.1">
    <property type="nucleotide sequence ID" value="NZ_PJRP01000014.1"/>
</dbReference>
<name>A0A2N5C6S8_9BURK</name>
<feature type="domain" description="Major facilitator superfamily (MFS) profile" evidence="6">
    <location>
        <begin position="22"/>
        <end position="435"/>
    </location>
</feature>
<evidence type="ECO:0000256" key="3">
    <source>
        <dbReference type="ARBA" id="ARBA00022989"/>
    </source>
</evidence>
<feature type="transmembrane region" description="Helical" evidence="5">
    <location>
        <begin position="146"/>
        <end position="164"/>
    </location>
</feature>
<dbReference type="SUPFAM" id="SSF103473">
    <property type="entry name" value="MFS general substrate transporter"/>
    <property type="match status" value="1"/>
</dbReference>
<organism evidence="7 8">
    <name type="scientific">Cupriavidus pauculus</name>
    <dbReference type="NCBI Taxonomy" id="82633"/>
    <lineage>
        <taxon>Bacteria</taxon>
        <taxon>Pseudomonadati</taxon>
        <taxon>Pseudomonadota</taxon>
        <taxon>Betaproteobacteria</taxon>
        <taxon>Burkholderiales</taxon>
        <taxon>Burkholderiaceae</taxon>
        <taxon>Cupriavidus</taxon>
    </lineage>
</organism>
<evidence type="ECO:0000256" key="1">
    <source>
        <dbReference type="ARBA" id="ARBA00004141"/>
    </source>
</evidence>
<keyword evidence="4 5" id="KW-0472">Membrane</keyword>
<feature type="transmembrane region" description="Helical" evidence="5">
    <location>
        <begin position="380"/>
        <end position="403"/>
    </location>
</feature>
<evidence type="ECO:0000256" key="2">
    <source>
        <dbReference type="ARBA" id="ARBA00022692"/>
    </source>
</evidence>
<dbReference type="GO" id="GO:0005886">
    <property type="term" value="C:plasma membrane"/>
    <property type="evidence" value="ECO:0007669"/>
    <property type="project" value="TreeGrafter"/>
</dbReference>
<evidence type="ECO:0000256" key="5">
    <source>
        <dbReference type="SAM" id="Phobius"/>
    </source>
</evidence>
<dbReference type="Gene3D" id="1.20.1250.20">
    <property type="entry name" value="MFS general substrate transporter like domains"/>
    <property type="match status" value="1"/>
</dbReference>
<feature type="transmembrane region" description="Helical" evidence="5">
    <location>
        <begin position="88"/>
        <end position="105"/>
    </location>
</feature>
<reference evidence="7 8" key="1">
    <citation type="submission" date="2017-12" db="EMBL/GenBank/DDBJ databases">
        <title>Genome sequence of the active heterotrophic nitrifier-denitrifier, Cupriavidus pauculus UM1.</title>
        <authorList>
            <person name="Putonti C."/>
            <person name="Castignetti D."/>
        </authorList>
    </citation>
    <scope>NUCLEOTIDE SEQUENCE [LARGE SCALE GENOMIC DNA]</scope>
    <source>
        <strain evidence="7 8">UM1</strain>
    </source>
</reference>
<dbReference type="PANTHER" id="PTHR23508">
    <property type="entry name" value="CARBOXYLIC ACID TRANSPORTER PROTEIN HOMOLOG"/>
    <property type="match status" value="1"/>
</dbReference>
<dbReference type="InterPro" id="IPR005829">
    <property type="entry name" value="Sugar_transporter_CS"/>
</dbReference>